<keyword evidence="1" id="KW-0472">Membrane</keyword>
<dbReference type="AlphaFoldDB" id="A0AAN9VBJ0"/>
<organism evidence="2 3">
    <name type="scientific">Gryllus longicercus</name>
    <dbReference type="NCBI Taxonomy" id="2509291"/>
    <lineage>
        <taxon>Eukaryota</taxon>
        <taxon>Metazoa</taxon>
        <taxon>Ecdysozoa</taxon>
        <taxon>Arthropoda</taxon>
        <taxon>Hexapoda</taxon>
        <taxon>Insecta</taxon>
        <taxon>Pterygota</taxon>
        <taxon>Neoptera</taxon>
        <taxon>Polyneoptera</taxon>
        <taxon>Orthoptera</taxon>
        <taxon>Ensifera</taxon>
        <taxon>Gryllidea</taxon>
        <taxon>Grylloidea</taxon>
        <taxon>Gryllidae</taxon>
        <taxon>Gryllinae</taxon>
        <taxon>Gryllus</taxon>
    </lineage>
</organism>
<dbReference type="PANTHER" id="PTHR47154:SF2">
    <property type="entry name" value="G-PROTEIN COUPLED RECEPTOR MTH-RELATED"/>
    <property type="match status" value="1"/>
</dbReference>
<dbReference type="GO" id="GO:0005886">
    <property type="term" value="C:plasma membrane"/>
    <property type="evidence" value="ECO:0007669"/>
    <property type="project" value="TreeGrafter"/>
</dbReference>
<feature type="transmembrane region" description="Helical" evidence="1">
    <location>
        <begin position="81"/>
        <end position="102"/>
    </location>
</feature>
<dbReference type="InterPro" id="IPR051384">
    <property type="entry name" value="Mth_GPCR"/>
</dbReference>
<dbReference type="PANTHER" id="PTHR47154">
    <property type="entry name" value="G-PROTEIN COUPLED RECEPTOR MTH-RELATED"/>
    <property type="match status" value="1"/>
</dbReference>
<reference evidence="2 3" key="1">
    <citation type="submission" date="2024-03" db="EMBL/GenBank/DDBJ databases">
        <title>The genome assembly and annotation of the cricket Gryllus longicercus Weissman &amp; Gray.</title>
        <authorList>
            <person name="Szrajer S."/>
            <person name="Gray D."/>
            <person name="Ylla G."/>
        </authorList>
    </citation>
    <scope>NUCLEOTIDE SEQUENCE [LARGE SCALE GENOMIC DNA]</scope>
    <source>
        <strain evidence="2">DAG 2021-001</strain>
        <tissue evidence="2">Whole body minus gut</tissue>
    </source>
</reference>
<gene>
    <name evidence="2" type="ORF">R5R35_004996</name>
</gene>
<evidence type="ECO:0000313" key="2">
    <source>
        <dbReference type="EMBL" id="KAK7793235.1"/>
    </source>
</evidence>
<feature type="transmembrane region" description="Helical" evidence="1">
    <location>
        <begin position="201"/>
        <end position="223"/>
    </location>
</feature>
<dbReference type="GO" id="GO:0008528">
    <property type="term" value="F:G protein-coupled peptide receptor activity"/>
    <property type="evidence" value="ECO:0007669"/>
    <property type="project" value="TreeGrafter"/>
</dbReference>
<evidence type="ECO:0000256" key="1">
    <source>
        <dbReference type="SAM" id="Phobius"/>
    </source>
</evidence>
<feature type="transmembrane region" description="Helical" evidence="1">
    <location>
        <begin position="269"/>
        <end position="290"/>
    </location>
</feature>
<keyword evidence="1" id="KW-0812">Transmembrane</keyword>
<accession>A0AAN9VBJ0</accession>
<dbReference type="Gene3D" id="1.20.1070.10">
    <property type="entry name" value="Rhodopsin 7-helix transmembrane proteins"/>
    <property type="match status" value="1"/>
</dbReference>
<sequence length="444" mass="50045">MFFIRRLSSCIERQLTDSVTTIALHLSPEDELAAHLLQRRYHNYMWSTWDTCVDFEVLKNGTMRDAIFYCPESRITRGVIWLLRHLCFVSVLLLVVALASVACNSGMRLKAHGWCLACHTSCLLGFNLGQVSYNMSIGNQVDAFGFVPPHLRNMCRTFAFPMYFLLMAANCWLTALCFNLAWGFRKLQILRPGGGKDWKRFLALSAFAWGLPALMTGLCAYAYERDDTKRRWFSPSLTETRTCFHEVAHELRPDANFVVLASYVAGTALFYYGPVCTLIVANAICVARTLSRVQFLRRGNSVLHREEDKVAPTPRKTGEDDERGGAIRTKIAARSAAADAKTMRLYVKMLLMTGVVDFGAEIIGWATVPSRGRSTLYLFRPEDDLFFRDHVLAYRATGYAIDCFRAACVVWLAAPDGGYWRALRGRLRGGKRKGGHGRRPAGRA</sequence>
<evidence type="ECO:0000313" key="3">
    <source>
        <dbReference type="Proteomes" id="UP001378592"/>
    </source>
</evidence>
<comment type="caution">
    <text evidence="2">The sequence shown here is derived from an EMBL/GenBank/DDBJ whole genome shotgun (WGS) entry which is preliminary data.</text>
</comment>
<keyword evidence="1" id="KW-1133">Transmembrane helix</keyword>
<feature type="transmembrane region" description="Helical" evidence="1">
    <location>
        <begin position="158"/>
        <end position="181"/>
    </location>
</feature>
<dbReference type="EMBL" id="JAZDUA010000395">
    <property type="protein sequence ID" value="KAK7793235.1"/>
    <property type="molecule type" value="Genomic_DNA"/>
</dbReference>
<dbReference type="Proteomes" id="UP001378592">
    <property type="component" value="Unassembled WGS sequence"/>
</dbReference>
<evidence type="ECO:0008006" key="4">
    <source>
        <dbReference type="Google" id="ProtNLM"/>
    </source>
</evidence>
<keyword evidence="3" id="KW-1185">Reference proteome</keyword>
<proteinExistence type="predicted"/>
<protein>
    <recommendedName>
        <fullName evidence="4">G-protein coupled receptors family 2 profile 2 domain-containing protein</fullName>
    </recommendedName>
</protein>
<name>A0AAN9VBJ0_9ORTH</name>